<keyword evidence="1" id="KW-0732">Signal</keyword>
<dbReference type="SUPFAM" id="SSF160574">
    <property type="entry name" value="BT0923-like"/>
    <property type="match status" value="1"/>
</dbReference>
<reference evidence="3" key="1">
    <citation type="journal article" date="2019" name="Int. J. Syst. Evol. Microbiol.">
        <title>The Global Catalogue of Microorganisms (GCM) 10K type strain sequencing project: providing services to taxonomists for standard genome sequencing and annotation.</title>
        <authorList>
            <consortium name="The Broad Institute Genomics Platform"/>
            <consortium name="The Broad Institute Genome Sequencing Center for Infectious Disease"/>
            <person name="Wu L."/>
            <person name="Ma J."/>
        </authorList>
    </citation>
    <scope>NUCLEOTIDE SEQUENCE [LARGE SCALE GENOMIC DNA]</scope>
    <source>
        <strain evidence="3">CCUG 64793</strain>
    </source>
</reference>
<accession>A0ABW3NMG1</accession>
<name>A0ABW3NMG1_9FLAO</name>
<protein>
    <submittedName>
        <fullName evidence="2">Nicotinate-nucleotide adenylyltransferase</fullName>
    </submittedName>
</protein>
<comment type="caution">
    <text evidence="2">The sequence shown here is derived from an EMBL/GenBank/DDBJ whole genome shotgun (WGS) entry which is preliminary data.</text>
</comment>
<evidence type="ECO:0000313" key="3">
    <source>
        <dbReference type="Proteomes" id="UP001597131"/>
    </source>
</evidence>
<sequence length="168" mass="19522">MKKLMLSLLVLGLGMQVWAQEPQVEELSEVRIKVADYKYLDKTNAQEVSVPVKMLREEVAKFDVKNSAYYQDDYDLYQISFYIPEGRILAAYDQEGNLLKTVERFKDVALPKTVTKAVASKYPKWSISKDVYLVNYEADEGAKKKYRLRLENGGKRIWVKTDENGNFY</sequence>
<gene>
    <name evidence="2" type="ORF">ACFQ3Q_03825</name>
</gene>
<keyword evidence="2" id="KW-0548">Nucleotidyltransferase</keyword>
<dbReference type="RefSeq" id="WP_380743087.1">
    <property type="nucleotide sequence ID" value="NZ_JBHTLI010000001.1"/>
</dbReference>
<keyword evidence="2" id="KW-0808">Transferase</keyword>
<evidence type="ECO:0000256" key="1">
    <source>
        <dbReference type="SAM" id="SignalP"/>
    </source>
</evidence>
<feature type="chain" id="PRO_5045300124" evidence="1">
    <location>
        <begin position="20"/>
        <end position="168"/>
    </location>
</feature>
<organism evidence="2 3">
    <name type="scientific">Salegentibacter chungangensis</name>
    <dbReference type="NCBI Taxonomy" id="1335724"/>
    <lineage>
        <taxon>Bacteria</taxon>
        <taxon>Pseudomonadati</taxon>
        <taxon>Bacteroidota</taxon>
        <taxon>Flavobacteriia</taxon>
        <taxon>Flavobacteriales</taxon>
        <taxon>Flavobacteriaceae</taxon>
        <taxon>Salegentibacter</taxon>
    </lineage>
</organism>
<dbReference type="GO" id="GO:0016779">
    <property type="term" value="F:nucleotidyltransferase activity"/>
    <property type="evidence" value="ECO:0007669"/>
    <property type="project" value="UniProtKB-KW"/>
</dbReference>
<keyword evidence="3" id="KW-1185">Reference proteome</keyword>
<dbReference type="EMBL" id="JBHTLI010000001">
    <property type="protein sequence ID" value="MFD1094868.1"/>
    <property type="molecule type" value="Genomic_DNA"/>
</dbReference>
<proteinExistence type="predicted"/>
<evidence type="ECO:0000313" key="2">
    <source>
        <dbReference type="EMBL" id="MFD1094868.1"/>
    </source>
</evidence>
<dbReference type="Proteomes" id="UP001597131">
    <property type="component" value="Unassembled WGS sequence"/>
</dbReference>
<feature type="signal peptide" evidence="1">
    <location>
        <begin position="1"/>
        <end position="19"/>
    </location>
</feature>
<dbReference type="Gene3D" id="3.10.450.360">
    <property type="match status" value="1"/>
</dbReference>